<feature type="domain" description="Cytochrome C biogenesis protein transmembrane" evidence="7">
    <location>
        <begin position="210"/>
        <end position="386"/>
    </location>
</feature>
<gene>
    <name evidence="8" type="ORF">ASZ90_013787</name>
</gene>
<accession>A0A0W8F6N3</accession>
<keyword evidence="5 6" id="KW-0472">Membrane</keyword>
<evidence type="ECO:0000256" key="2">
    <source>
        <dbReference type="ARBA" id="ARBA00006143"/>
    </source>
</evidence>
<reference evidence="8" key="1">
    <citation type="journal article" date="2015" name="Proc. Natl. Acad. Sci. U.S.A.">
        <title>Networks of energetic and metabolic interactions define dynamics in microbial communities.</title>
        <authorList>
            <person name="Embree M."/>
            <person name="Liu J.K."/>
            <person name="Al-Bassam M.M."/>
            <person name="Zengler K."/>
        </authorList>
    </citation>
    <scope>NUCLEOTIDE SEQUENCE</scope>
</reference>
<dbReference type="GO" id="GO:0016020">
    <property type="term" value="C:membrane"/>
    <property type="evidence" value="ECO:0007669"/>
    <property type="project" value="UniProtKB-SubCell"/>
</dbReference>
<keyword evidence="3 6" id="KW-0812">Transmembrane</keyword>
<dbReference type="InterPro" id="IPR036249">
    <property type="entry name" value="Thioredoxin-like_sf"/>
</dbReference>
<feature type="transmembrane region" description="Helical" evidence="6">
    <location>
        <begin position="365"/>
        <end position="389"/>
    </location>
</feature>
<feature type="transmembrane region" description="Helical" evidence="6">
    <location>
        <begin position="25"/>
        <end position="48"/>
    </location>
</feature>
<comment type="subcellular location">
    <subcellularLocation>
        <location evidence="1">Membrane</location>
        <topology evidence="1">Multi-pass membrane protein</topology>
    </subcellularLocation>
</comment>
<dbReference type="Pfam" id="PF02683">
    <property type="entry name" value="DsbD_TM"/>
    <property type="match status" value="1"/>
</dbReference>
<keyword evidence="4 6" id="KW-1133">Transmembrane helix</keyword>
<dbReference type="EMBL" id="LNQE01001491">
    <property type="protein sequence ID" value="KUG16525.1"/>
    <property type="molecule type" value="Genomic_DNA"/>
</dbReference>
<comment type="similarity">
    <text evidence="2">Belongs to the DsbD family.</text>
</comment>
<evidence type="ECO:0000256" key="5">
    <source>
        <dbReference type="ARBA" id="ARBA00023136"/>
    </source>
</evidence>
<comment type="caution">
    <text evidence="8">The sequence shown here is derived from an EMBL/GenBank/DDBJ whole genome shotgun (WGS) entry which is preliminary data.</text>
</comment>
<feature type="transmembrane region" description="Helical" evidence="6">
    <location>
        <begin position="208"/>
        <end position="233"/>
    </location>
</feature>
<feature type="transmembrane region" description="Helical" evidence="6">
    <location>
        <begin position="283"/>
        <end position="302"/>
    </location>
</feature>
<evidence type="ECO:0000256" key="4">
    <source>
        <dbReference type="ARBA" id="ARBA00022989"/>
    </source>
</evidence>
<dbReference type="PANTHER" id="PTHR31272">
    <property type="entry name" value="CYTOCHROME C-TYPE BIOGENESIS PROTEIN HI_1454-RELATED"/>
    <property type="match status" value="1"/>
</dbReference>
<dbReference type="GO" id="GO:0017004">
    <property type="term" value="P:cytochrome complex assembly"/>
    <property type="evidence" value="ECO:0007669"/>
    <property type="project" value="InterPro"/>
</dbReference>
<protein>
    <recommendedName>
        <fullName evidence="7">Cytochrome C biogenesis protein transmembrane domain-containing protein</fullName>
    </recommendedName>
</protein>
<name>A0A0W8F6N3_9ZZZZ</name>
<evidence type="ECO:0000313" key="8">
    <source>
        <dbReference type="EMBL" id="KUG16525.1"/>
    </source>
</evidence>
<evidence type="ECO:0000256" key="3">
    <source>
        <dbReference type="ARBA" id="ARBA00022692"/>
    </source>
</evidence>
<dbReference type="Gene3D" id="3.40.30.10">
    <property type="entry name" value="Glutaredoxin"/>
    <property type="match status" value="1"/>
</dbReference>
<sequence length="427" mass="46272">MRTYFLYHFHAIRGLMPPIPSRGPFFIIPAGRIIGILLFVGIAMASLFGCIHAAGGEGADGGIGSSTSQLALVEGYASGADPVEVIIIISPGCPKCAAAERTLEKVGQTVPLNVSSYYYYTDEGHRIIDQLNARDIPAIIIGTEVIDYRDYGGDASILENKALRALHNQSQRSETAPSIGFPGNTSPIQRREDALPGYDLQDLSLSTALAVTAGGFVAGFNPCLFGILVFLAASILSTSGKRRELIMMVVFFSFGIFSMYFLFGLGMQRLLHSEAIAATFRYALTVLLLAAGLSQVIDAILLKQGKASLFRTDWALQYFQAGVEKGRFSSYFLAGALFSLVKIPCVGGLYLAILDLISAKSYFVGAAYLMFFNLGVILPIIVVGGFLALGMSPDRVDRFRKDHRVGMRLFTGLMLLVLAPLIYWQII</sequence>
<feature type="transmembrane region" description="Helical" evidence="6">
    <location>
        <begin position="409"/>
        <end position="426"/>
    </location>
</feature>
<proteinExistence type="inferred from homology"/>
<dbReference type="SUPFAM" id="SSF52833">
    <property type="entry name" value="Thioredoxin-like"/>
    <property type="match status" value="1"/>
</dbReference>
<dbReference type="PANTHER" id="PTHR31272:SF9">
    <property type="entry name" value="BLL1027 PROTEIN"/>
    <property type="match status" value="1"/>
</dbReference>
<feature type="transmembrane region" description="Helical" evidence="6">
    <location>
        <begin position="245"/>
        <end position="263"/>
    </location>
</feature>
<dbReference type="InterPro" id="IPR003834">
    <property type="entry name" value="Cyt_c_assmbl_TM_dom"/>
</dbReference>
<feature type="transmembrane region" description="Helical" evidence="6">
    <location>
        <begin position="331"/>
        <end position="353"/>
    </location>
</feature>
<evidence type="ECO:0000256" key="6">
    <source>
        <dbReference type="SAM" id="Phobius"/>
    </source>
</evidence>
<evidence type="ECO:0000259" key="7">
    <source>
        <dbReference type="Pfam" id="PF02683"/>
    </source>
</evidence>
<dbReference type="InterPro" id="IPR051790">
    <property type="entry name" value="Cytochrome_c-biogenesis_DsbD"/>
</dbReference>
<dbReference type="AlphaFoldDB" id="A0A0W8F6N3"/>
<organism evidence="8">
    <name type="scientific">hydrocarbon metagenome</name>
    <dbReference type="NCBI Taxonomy" id="938273"/>
    <lineage>
        <taxon>unclassified sequences</taxon>
        <taxon>metagenomes</taxon>
        <taxon>ecological metagenomes</taxon>
    </lineage>
</organism>
<evidence type="ECO:0000256" key="1">
    <source>
        <dbReference type="ARBA" id="ARBA00004141"/>
    </source>
</evidence>